<sequence length="78" mass="8859">MQREHQDKMNLYSQYRQAYGELAEAGKFRVGENVLFDDGADLGEIIWKYINPQGILTYVLDDSSGFPVEVAATEVMEP</sequence>
<protein>
    <submittedName>
        <fullName evidence="1">Uncharacterized protein</fullName>
    </submittedName>
</protein>
<dbReference type="EMBL" id="BNJF01000014">
    <property type="protein sequence ID" value="GHO51505.1"/>
    <property type="molecule type" value="Genomic_DNA"/>
</dbReference>
<name>A0A8J3MXK2_9CHLR</name>
<evidence type="ECO:0000313" key="1">
    <source>
        <dbReference type="EMBL" id="GHO51505.1"/>
    </source>
</evidence>
<organism evidence="1 2">
    <name type="scientific">Ktedonospora formicarum</name>
    <dbReference type="NCBI Taxonomy" id="2778364"/>
    <lineage>
        <taxon>Bacteria</taxon>
        <taxon>Bacillati</taxon>
        <taxon>Chloroflexota</taxon>
        <taxon>Ktedonobacteria</taxon>
        <taxon>Ktedonobacterales</taxon>
        <taxon>Ktedonobacteraceae</taxon>
        <taxon>Ktedonospora</taxon>
    </lineage>
</organism>
<keyword evidence="2" id="KW-1185">Reference proteome</keyword>
<comment type="caution">
    <text evidence="1">The sequence shown here is derived from an EMBL/GenBank/DDBJ whole genome shotgun (WGS) entry which is preliminary data.</text>
</comment>
<gene>
    <name evidence="1" type="ORF">KSX_96680</name>
</gene>
<dbReference type="RefSeq" id="WP_220200407.1">
    <property type="nucleotide sequence ID" value="NZ_BNJF01000014.1"/>
</dbReference>
<reference evidence="1" key="1">
    <citation type="submission" date="2020-10" db="EMBL/GenBank/DDBJ databases">
        <title>Taxonomic study of unclassified bacteria belonging to the class Ktedonobacteria.</title>
        <authorList>
            <person name="Yabe S."/>
            <person name="Wang C.M."/>
            <person name="Zheng Y."/>
            <person name="Sakai Y."/>
            <person name="Cavaletti L."/>
            <person name="Monciardini P."/>
            <person name="Donadio S."/>
        </authorList>
    </citation>
    <scope>NUCLEOTIDE SEQUENCE</scope>
    <source>
        <strain evidence="1">SOSP1-1</strain>
    </source>
</reference>
<proteinExistence type="predicted"/>
<dbReference type="Proteomes" id="UP000612362">
    <property type="component" value="Unassembled WGS sequence"/>
</dbReference>
<accession>A0A8J3MXK2</accession>
<dbReference type="AlphaFoldDB" id="A0A8J3MXK2"/>
<evidence type="ECO:0000313" key="2">
    <source>
        <dbReference type="Proteomes" id="UP000612362"/>
    </source>
</evidence>